<evidence type="ECO:0000313" key="1">
    <source>
        <dbReference type="EMBL" id="VDO09150.1"/>
    </source>
</evidence>
<accession>A0A0R3TTB9</accession>
<gene>
    <name evidence="1" type="ORF">HNAJ_LOCUS10940</name>
</gene>
<dbReference type="WBParaSite" id="HNAJ_0001094601-mRNA-1">
    <property type="protein sequence ID" value="HNAJ_0001094601-mRNA-1"/>
    <property type="gene ID" value="HNAJ_0001094601"/>
</dbReference>
<dbReference type="EMBL" id="UZAE01013294">
    <property type="protein sequence ID" value="VDO09150.1"/>
    <property type="molecule type" value="Genomic_DNA"/>
</dbReference>
<evidence type="ECO:0000313" key="3">
    <source>
        <dbReference type="WBParaSite" id="HNAJ_0001094601-mRNA-1"/>
    </source>
</evidence>
<organism evidence="3">
    <name type="scientific">Rodentolepis nana</name>
    <name type="common">Dwarf tapeworm</name>
    <name type="synonym">Hymenolepis nana</name>
    <dbReference type="NCBI Taxonomy" id="102285"/>
    <lineage>
        <taxon>Eukaryota</taxon>
        <taxon>Metazoa</taxon>
        <taxon>Spiralia</taxon>
        <taxon>Lophotrochozoa</taxon>
        <taxon>Platyhelminthes</taxon>
        <taxon>Cestoda</taxon>
        <taxon>Eucestoda</taxon>
        <taxon>Cyclophyllidea</taxon>
        <taxon>Hymenolepididae</taxon>
        <taxon>Rodentolepis</taxon>
    </lineage>
</organism>
<name>A0A0R3TTB9_RODNA</name>
<keyword evidence="2" id="KW-1185">Reference proteome</keyword>
<reference evidence="1 2" key="2">
    <citation type="submission" date="2018-11" db="EMBL/GenBank/DDBJ databases">
        <authorList>
            <consortium name="Pathogen Informatics"/>
        </authorList>
    </citation>
    <scope>NUCLEOTIDE SEQUENCE [LARGE SCALE GENOMIC DNA]</scope>
</reference>
<reference evidence="3" key="1">
    <citation type="submission" date="2017-02" db="UniProtKB">
        <authorList>
            <consortium name="WormBaseParasite"/>
        </authorList>
    </citation>
    <scope>IDENTIFICATION</scope>
</reference>
<dbReference type="Proteomes" id="UP000278807">
    <property type="component" value="Unassembled WGS sequence"/>
</dbReference>
<evidence type="ECO:0000313" key="2">
    <source>
        <dbReference type="Proteomes" id="UP000278807"/>
    </source>
</evidence>
<dbReference type="AlphaFoldDB" id="A0A0R3TTB9"/>
<proteinExistence type="predicted"/>
<sequence length="160" mass="18002">MTIKKTKLIVEQFDDLDSTATRSRKPITRNSIPLLPKIIGLTTSQQSITIGGQSKESIWKDCQIDTAAITDGVFAIIKRNLKSGYEIIHKGVSEIYVDYEKINTSTALNDGQIACFEFPSEATLKPRVSKYRITRGVENSDGRQQYSLFQLKKTNETKKP</sequence>
<protein>
    <submittedName>
        <fullName evidence="3">Type VI secretion system secreted protein VgrG</fullName>
    </submittedName>
</protein>